<dbReference type="KEGG" id="palo:E6C60_3531"/>
<evidence type="ECO:0000313" key="1">
    <source>
        <dbReference type="EMBL" id="QCT04241.1"/>
    </source>
</evidence>
<dbReference type="Proteomes" id="UP000300879">
    <property type="component" value="Chromosome"/>
</dbReference>
<proteinExistence type="predicted"/>
<protein>
    <submittedName>
        <fullName evidence="1">Uncharacterized protein</fullName>
    </submittedName>
</protein>
<sequence>MDTTSILDPFPDYFGRESRMLFFYGMARKAWDFGRIDEGGMMENVNETAVQSNMKEGRPFWKHCVN</sequence>
<accession>A0A4P8XR42</accession>
<organism evidence="1 2">
    <name type="scientific">Paenibacillus algicola</name>
    <dbReference type="NCBI Taxonomy" id="2565926"/>
    <lineage>
        <taxon>Bacteria</taxon>
        <taxon>Bacillati</taxon>
        <taxon>Bacillota</taxon>
        <taxon>Bacilli</taxon>
        <taxon>Bacillales</taxon>
        <taxon>Paenibacillaceae</taxon>
        <taxon>Paenibacillus</taxon>
    </lineage>
</organism>
<dbReference type="AlphaFoldDB" id="A0A4P8XR42"/>
<dbReference type="EMBL" id="CP040396">
    <property type="protein sequence ID" value="QCT04241.1"/>
    <property type="molecule type" value="Genomic_DNA"/>
</dbReference>
<name>A0A4P8XR42_9BACL</name>
<reference evidence="1 2" key="1">
    <citation type="submission" date="2019-05" db="EMBL/GenBank/DDBJ databases">
        <authorList>
            <person name="Chen C."/>
        </authorList>
    </citation>
    <scope>NUCLEOTIDE SEQUENCE [LARGE SCALE GENOMIC DNA]</scope>
    <source>
        <strain evidence="1 2">HB172198</strain>
    </source>
</reference>
<gene>
    <name evidence="1" type="ORF">E6C60_3531</name>
</gene>
<evidence type="ECO:0000313" key="2">
    <source>
        <dbReference type="Proteomes" id="UP000300879"/>
    </source>
</evidence>
<keyword evidence="2" id="KW-1185">Reference proteome</keyword>